<dbReference type="SUPFAM" id="SSF48452">
    <property type="entry name" value="TPR-like"/>
    <property type="match status" value="1"/>
</dbReference>
<keyword evidence="5 9" id="KW-0963">Cytoplasm</keyword>
<dbReference type="Pfam" id="PF08492">
    <property type="entry name" value="SRP72"/>
    <property type="match status" value="1"/>
</dbReference>
<evidence type="ECO:0000256" key="9">
    <source>
        <dbReference type="PIRNR" id="PIRNR038922"/>
    </source>
</evidence>
<reference evidence="13 14" key="1">
    <citation type="submission" date="2014-03" db="EMBL/GenBank/DDBJ databases">
        <title>The genome of Kluyveromyces dobzhanskii.</title>
        <authorList>
            <person name="Nystedt B."/>
            <person name="Astrom S."/>
        </authorList>
    </citation>
    <scope>NUCLEOTIDE SEQUENCE [LARGE SCALE GENOMIC DNA]</scope>
    <source>
        <strain evidence="13 14">CBS 2104</strain>
    </source>
</reference>
<feature type="coiled-coil region" evidence="10">
    <location>
        <begin position="23"/>
        <end position="50"/>
    </location>
</feature>
<dbReference type="PANTHER" id="PTHR14094:SF9">
    <property type="entry name" value="SIGNAL RECOGNITION PARTICLE SUBUNIT SRP72"/>
    <property type="match status" value="1"/>
</dbReference>
<feature type="region of interest" description="Disordered" evidence="11">
    <location>
        <begin position="592"/>
        <end position="639"/>
    </location>
</feature>
<dbReference type="GO" id="GO:0008312">
    <property type="term" value="F:7S RNA binding"/>
    <property type="evidence" value="ECO:0007669"/>
    <property type="project" value="InterPro"/>
</dbReference>
<evidence type="ECO:0000256" key="7">
    <source>
        <dbReference type="ARBA" id="ARBA00023135"/>
    </source>
</evidence>
<dbReference type="OrthoDB" id="5421607at2759"/>
<keyword evidence="10" id="KW-0175">Coiled coil</keyword>
<dbReference type="EMBL" id="CCBQ010000012">
    <property type="protein sequence ID" value="CDO92119.1"/>
    <property type="molecule type" value="Genomic_DNA"/>
</dbReference>
<dbReference type="GO" id="GO:0005786">
    <property type="term" value="C:signal recognition particle, endoplasmic reticulum targeting"/>
    <property type="evidence" value="ECO:0007669"/>
    <property type="project" value="UniProtKB-UniRule"/>
</dbReference>
<keyword evidence="7 9" id="KW-0733">Signal recognition particle</keyword>
<keyword evidence="6" id="KW-0256">Endoplasmic reticulum</keyword>
<evidence type="ECO:0000313" key="13">
    <source>
        <dbReference type="EMBL" id="CDO92119.1"/>
    </source>
</evidence>
<dbReference type="GO" id="GO:0005783">
    <property type="term" value="C:endoplasmic reticulum"/>
    <property type="evidence" value="ECO:0007669"/>
    <property type="project" value="UniProtKB-SubCell"/>
</dbReference>
<organism evidence="13 14">
    <name type="scientific">Kluyveromyces dobzhanskii CBS 2104</name>
    <dbReference type="NCBI Taxonomy" id="1427455"/>
    <lineage>
        <taxon>Eukaryota</taxon>
        <taxon>Fungi</taxon>
        <taxon>Dikarya</taxon>
        <taxon>Ascomycota</taxon>
        <taxon>Saccharomycotina</taxon>
        <taxon>Saccharomycetes</taxon>
        <taxon>Saccharomycetales</taxon>
        <taxon>Saccharomycetaceae</taxon>
        <taxon>Kluyveromyces</taxon>
    </lineage>
</organism>
<evidence type="ECO:0000256" key="4">
    <source>
        <dbReference type="ARBA" id="ARBA00018350"/>
    </source>
</evidence>
<evidence type="ECO:0000256" key="5">
    <source>
        <dbReference type="ARBA" id="ARBA00022490"/>
    </source>
</evidence>
<feature type="compositionally biased region" description="Basic and acidic residues" evidence="11">
    <location>
        <begin position="606"/>
        <end position="616"/>
    </location>
</feature>
<dbReference type="Gene3D" id="1.25.40.10">
    <property type="entry name" value="Tetratricopeptide repeat domain"/>
    <property type="match status" value="1"/>
</dbReference>
<comment type="similarity">
    <text evidence="3 9">Belongs to the SRP72 family.</text>
</comment>
<dbReference type="InterPro" id="IPR013699">
    <property type="entry name" value="Signal_recog_part_SRP72_RNA-bd"/>
</dbReference>
<name>A0A0A8L1N6_9SACH</name>
<feature type="region of interest" description="Disordered" evidence="11">
    <location>
        <begin position="549"/>
        <end position="569"/>
    </location>
</feature>
<dbReference type="InterPro" id="IPR026270">
    <property type="entry name" value="SRP72"/>
</dbReference>
<evidence type="ECO:0000259" key="12">
    <source>
        <dbReference type="Pfam" id="PF08492"/>
    </source>
</evidence>
<accession>A0A0A8L1N6</accession>
<feature type="compositionally biased region" description="Basic residues" evidence="11">
    <location>
        <begin position="550"/>
        <end position="562"/>
    </location>
</feature>
<evidence type="ECO:0000313" key="14">
    <source>
        <dbReference type="Proteomes" id="UP000031516"/>
    </source>
</evidence>
<evidence type="ECO:0000256" key="6">
    <source>
        <dbReference type="ARBA" id="ARBA00022824"/>
    </source>
</evidence>
<gene>
    <name evidence="13" type="ORF">KLDO_g445</name>
</gene>
<dbReference type="GO" id="GO:0006614">
    <property type="term" value="P:SRP-dependent cotranslational protein targeting to membrane"/>
    <property type="evidence" value="ECO:0007669"/>
    <property type="project" value="UniProtKB-UniRule"/>
</dbReference>
<dbReference type="PANTHER" id="PTHR14094">
    <property type="entry name" value="SIGNAL RECOGNITION PARTICLE 72"/>
    <property type="match status" value="1"/>
</dbReference>
<evidence type="ECO:0000256" key="11">
    <source>
        <dbReference type="SAM" id="MobiDB-lite"/>
    </source>
</evidence>
<evidence type="ECO:0000256" key="10">
    <source>
        <dbReference type="SAM" id="Coils"/>
    </source>
</evidence>
<sequence>MTDVKDLASLLAKLDVKDEKLHVKTLQSKYNTLSKKIGEAEAKKAVLQELLDSEQYSAIIKAFHLMSNVFNSGYSGNLSVLAGYEQYAKYKVGKEKKFTSAADVSFIGDELMGLEELTDLQRQLLHIYAQNWLKKKEPKKAYQIYEKLLAIPHELDNAAELTCNKEAAFAECSELFGAPASDEEFDAYDILFNKANHLCSIRDYDSALQYAEKAFKLAQEEDTSVDDLRAIKLQLSYIHQLQGHKEEAKSLLNEIISTSEEQNDLTSIIAKTNFKSYASISKFKDNIPLILRELDVPGLTGKHSQISYQQQQAIASNLELLKVFSNGKIAKGKTNAFSVANQFYTATVGNVIYEPYENQANALCKKLEKYLRTEVKDEQRVLSHTLVCVQVLLKAGNLDRAIIMAERIWNHFPAKELSKYKRILSYVLLNLYDAANRSSSTAKHLAKLLKLYSEQTLKTDPSFWEFVGFKLLEEGQASKAEDIFRAQSAIDTQSKFARYVAKADANALGSDLDSSDVQHVIADVDVDSLLKTGISAFENVKNKSAVIRSASKKKRRVHKKKELLKSADESKQLDPERWLPLKERSAYRVSKKNIAGKNTQGFKASKASEAKLDITKKAAKKQPGKKSSAAKSKASRKRQ</sequence>
<evidence type="ECO:0000256" key="2">
    <source>
        <dbReference type="ARBA" id="ARBA00004496"/>
    </source>
</evidence>
<feature type="domain" description="Signal recognition particle SRP72 subunit RNA-binding" evidence="12">
    <location>
        <begin position="550"/>
        <end position="588"/>
    </location>
</feature>
<evidence type="ECO:0000256" key="8">
    <source>
        <dbReference type="ARBA" id="ARBA00023274"/>
    </source>
</evidence>
<dbReference type="GO" id="GO:0043022">
    <property type="term" value="F:ribosome binding"/>
    <property type="evidence" value="ECO:0007669"/>
    <property type="project" value="TreeGrafter"/>
</dbReference>
<comment type="subcellular location">
    <subcellularLocation>
        <location evidence="2 9">Cytoplasm</location>
    </subcellularLocation>
    <subcellularLocation>
        <location evidence="1">Endoplasmic reticulum</location>
    </subcellularLocation>
</comment>
<comment type="caution">
    <text evidence="13">The sequence shown here is derived from an EMBL/GenBank/DDBJ whole genome shotgun (WGS) entry which is preliminary data.</text>
</comment>
<comment type="function">
    <text evidence="9">Component of the signal recognition particle (SRP) complex, a ribonucleoprotein complex that mediates the cotranslational targeting of secretory and membrane proteins to the endoplasmic reticulum (ER).</text>
</comment>
<evidence type="ECO:0000256" key="3">
    <source>
        <dbReference type="ARBA" id="ARBA00007676"/>
    </source>
</evidence>
<dbReference type="PIRSF" id="PIRSF038922">
    <property type="entry name" value="SRP72"/>
    <property type="match status" value="1"/>
</dbReference>
<dbReference type="Proteomes" id="UP000031516">
    <property type="component" value="Unassembled WGS sequence"/>
</dbReference>
<proteinExistence type="inferred from homology"/>
<dbReference type="AlphaFoldDB" id="A0A0A8L1N6"/>
<protein>
    <recommendedName>
        <fullName evidence="4 9">Signal recognition particle subunit SRP72</fullName>
    </recommendedName>
</protein>
<keyword evidence="8 9" id="KW-0687">Ribonucleoprotein</keyword>
<keyword evidence="14" id="KW-1185">Reference proteome</keyword>
<dbReference type="InterPro" id="IPR011990">
    <property type="entry name" value="TPR-like_helical_dom_sf"/>
</dbReference>
<evidence type="ECO:0000256" key="1">
    <source>
        <dbReference type="ARBA" id="ARBA00004240"/>
    </source>
</evidence>